<feature type="region of interest" description="Disordered" evidence="1">
    <location>
        <begin position="359"/>
        <end position="420"/>
    </location>
</feature>
<evidence type="ECO:0000259" key="2">
    <source>
        <dbReference type="Pfam" id="PF00188"/>
    </source>
</evidence>
<sequence>MESERTAALVGQAQHGDRQATAELISGHLPLVYNIVGRALAGHADTDDVVQDTMLRAVDGLGGLRDPRTFRSWLVAIAMNQIRRRHRDTPPTAPGDDLHSAYGVPDPGSDFVGLTIVRLGLSEQRREVAEATRWLDPGDQDLLSLWWQEAAGELSRAELADAMEIAPAHAAVRVQRMKAQLEAARVVVRALAVTPRCPWLAELTASWDGEPSALWRKRIGRHAKECGACARHRNGLVPAEGLLAGLAMVPLPDSLGHPLLANLLSGGSGGSGGAGGHGGTGGGHGGTGGPGSHAPATHAPATHAPASHAPGSGSGGPRPSSHRGGGGRRRAVPRGRKPLTVAGAAVVTAVVAGVVATGLPDKAPKPDAAPPAKVEVASAVQDSPSPSPSDSPTPSPTPTPTPTPSPTTAAPKASSAAPKSVQLQVIDLVNAERTRNGCKPVKSNDKLQLAAQRHSDDMAARNFFDHTNPDGAGPQERIDATGYRWSSWGENIARGQQGASSVMTSWMNSPGHRANILNCSFTELGVGVHNGAGGPWWTQDFGTPG</sequence>
<feature type="compositionally biased region" description="Pro residues" evidence="1">
    <location>
        <begin position="385"/>
        <end position="405"/>
    </location>
</feature>
<proteinExistence type="predicted"/>
<accession>A0ABT1JAV8</accession>
<dbReference type="RefSeq" id="WP_253803945.1">
    <property type="nucleotide sequence ID" value="NZ_JAMZDX010000007.1"/>
</dbReference>
<feature type="compositionally biased region" description="Gly residues" evidence="1">
    <location>
        <begin position="269"/>
        <end position="291"/>
    </location>
</feature>
<evidence type="ECO:0000313" key="5">
    <source>
        <dbReference type="Proteomes" id="UP001206483"/>
    </source>
</evidence>
<organism evidence="4 5">
    <name type="scientific">Kitasatospora paracochleata</name>
    <dbReference type="NCBI Taxonomy" id="58354"/>
    <lineage>
        <taxon>Bacteria</taxon>
        <taxon>Bacillati</taxon>
        <taxon>Actinomycetota</taxon>
        <taxon>Actinomycetes</taxon>
        <taxon>Kitasatosporales</taxon>
        <taxon>Streptomycetaceae</taxon>
        <taxon>Kitasatospora</taxon>
    </lineage>
</organism>
<feature type="compositionally biased region" description="Low complexity" evidence="1">
    <location>
        <begin position="292"/>
        <end position="311"/>
    </location>
</feature>
<feature type="region of interest" description="Disordered" evidence="1">
    <location>
        <begin position="269"/>
        <end position="337"/>
    </location>
</feature>
<dbReference type="Proteomes" id="UP001206483">
    <property type="component" value="Unassembled WGS sequence"/>
</dbReference>
<evidence type="ECO:0000256" key="1">
    <source>
        <dbReference type="SAM" id="MobiDB-lite"/>
    </source>
</evidence>
<dbReference type="EMBL" id="JAMZDX010000007">
    <property type="protein sequence ID" value="MCP2313796.1"/>
    <property type="molecule type" value="Genomic_DNA"/>
</dbReference>
<dbReference type="Gene3D" id="1.10.1740.10">
    <property type="match status" value="1"/>
</dbReference>
<feature type="domain" description="RNA polymerase sigma-70 region 2" evidence="3">
    <location>
        <begin position="24"/>
        <end position="88"/>
    </location>
</feature>
<keyword evidence="5" id="KW-1185">Reference proteome</keyword>
<dbReference type="InterPro" id="IPR014044">
    <property type="entry name" value="CAP_dom"/>
</dbReference>
<evidence type="ECO:0000313" key="4">
    <source>
        <dbReference type="EMBL" id="MCP2313796.1"/>
    </source>
</evidence>
<dbReference type="NCBIfam" id="TIGR02937">
    <property type="entry name" value="sigma70-ECF"/>
    <property type="match status" value="1"/>
</dbReference>
<dbReference type="InterPro" id="IPR007627">
    <property type="entry name" value="RNA_pol_sigma70_r2"/>
</dbReference>
<dbReference type="SUPFAM" id="SSF88946">
    <property type="entry name" value="Sigma2 domain of RNA polymerase sigma factors"/>
    <property type="match status" value="1"/>
</dbReference>
<dbReference type="Pfam" id="PF04542">
    <property type="entry name" value="Sigma70_r2"/>
    <property type="match status" value="1"/>
</dbReference>
<evidence type="ECO:0000259" key="3">
    <source>
        <dbReference type="Pfam" id="PF04542"/>
    </source>
</evidence>
<dbReference type="Pfam" id="PF00188">
    <property type="entry name" value="CAP"/>
    <property type="match status" value="1"/>
</dbReference>
<feature type="compositionally biased region" description="Low complexity" evidence="1">
    <location>
        <begin position="406"/>
        <end position="420"/>
    </location>
</feature>
<gene>
    <name evidence="4" type="ORF">FHR36_006995</name>
</gene>
<dbReference type="SUPFAM" id="SSF55797">
    <property type="entry name" value="PR-1-like"/>
    <property type="match status" value="1"/>
</dbReference>
<dbReference type="InterPro" id="IPR014284">
    <property type="entry name" value="RNA_pol_sigma-70_dom"/>
</dbReference>
<comment type="caution">
    <text evidence="4">The sequence shown here is derived from an EMBL/GenBank/DDBJ whole genome shotgun (WGS) entry which is preliminary data.</text>
</comment>
<dbReference type="InterPro" id="IPR013325">
    <property type="entry name" value="RNA_pol_sigma_r2"/>
</dbReference>
<feature type="compositionally biased region" description="Basic residues" evidence="1">
    <location>
        <begin position="325"/>
        <end position="337"/>
    </location>
</feature>
<dbReference type="CDD" id="cd05379">
    <property type="entry name" value="CAP_bacterial"/>
    <property type="match status" value="1"/>
</dbReference>
<dbReference type="PANTHER" id="PTHR31157:SF1">
    <property type="entry name" value="SCP DOMAIN-CONTAINING PROTEIN"/>
    <property type="match status" value="1"/>
</dbReference>
<protein>
    <submittedName>
        <fullName evidence="4">RNA polymerase sigma factor (Sigma-70 family)</fullName>
    </submittedName>
</protein>
<feature type="compositionally biased region" description="Low complexity" evidence="1">
    <location>
        <begin position="370"/>
        <end position="384"/>
    </location>
</feature>
<dbReference type="Gene3D" id="3.40.33.10">
    <property type="entry name" value="CAP"/>
    <property type="match status" value="1"/>
</dbReference>
<dbReference type="PANTHER" id="PTHR31157">
    <property type="entry name" value="SCP DOMAIN-CONTAINING PROTEIN"/>
    <property type="match status" value="1"/>
</dbReference>
<feature type="domain" description="SCP" evidence="2">
    <location>
        <begin position="427"/>
        <end position="541"/>
    </location>
</feature>
<dbReference type="InterPro" id="IPR035940">
    <property type="entry name" value="CAP_sf"/>
</dbReference>
<reference evidence="4 5" key="1">
    <citation type="submission" date="2022-06" db="EMBL/GenBank/DDBJ databases">
        <title>Sequencing the genomes of 1000 actinobacteria strains.</title>
        <authorList>
            <person name="Klenk H.-P."/>
        </authorList>
    </citation>
    <scope>NUCLEOTIDE SEQUENCE [LARGE SCALE GENOMIC DNA]</scope>
    <source>
        <strain evidence="4 5">DSM 41656</strain>
    </source>
</reference>
<name>A0ABT1JAV8_9ACTN</name>